<dbReference type="SUPFAM" id="SSF51556">
    <property type="entry name" value="Metallo-dependent hydrolases"/>
    <property type="match status" value="1"/>
</dbReference>
<dbReference type="GO" id="GO:0016810">
    <property type="term" value="F:hydrolase activity, acting on carbon-nitrogen (but not peptide) bonds"/>
    <property type="evidence" value="ECO:0007669"/>
    <property type="project" value="InterPro"/>
</dbReference>
<dbReference type="Proteomes" id="UP000449710">
    <property type="component" value="Unassembled WGS sequence"/>
</dbReference>
<proteinExistence type="predicted"/>
<evidence type="ECO:0000313" key="2">
    <source>
        <dbReference type="EMBL" id="NBG89314.1"/>
    </source>
</evidence>
<evidence type="ECO:0000313" key="3">
    <source>
        <dbReference type="Proteomes" id="UP000449710"/>
    </source>
</evidence>
<name>A0AA43XN31_9CLOT</name>
<dbReference type="PANTHER" id="PTHR22642">
    <property type="entry name" value="IMIDAZOLONEPROPIONASE"/>
    <property type="match status" value="1"/>
</dbReference>
<dbReference type="EMBL" id="SUMG01000021">
    <property type="protein sequence ID" value="NBG89314.1"/>
    <property type="molecule type" value="Genomic_DNA"/>
</dbReference>
<dbReference type="AlphaFoldDB" id="A0AA43XN31"/>
<dbReference type="InterPro" id="IPR011059">
    <property type="entry name" value="Metal-dep_hydrolase_composite"/>
</dbReference>
<protein>
    <submittedName>
        <fullName evidence="2">Amidohydrolase</fullName>
    </submittedName>
</protein>
<comment type="caution">
    <text evidence="2">The sequence shown here is derived from an EMBL/GenBank/DDBJ whole genome shotgun (WGS) entry which is preliminary data.</text>
</comment>
<dbReference type="Gene3D" id="3.10.310.70">
    <property type="match status" value="1"/>
</dbReference>
<organism evidence="2 3">
    <name type="scientific">Isachenkonia alkalipeptolytica</name>
    <dbReference type="NCBI Taxonomy" id="2565777"/>
    <lineage>
        <taxon>Bacteria</taxon>
        <taxon>Bacillati</taxon>
        <taxon>Bacillota</taxon>
        <taxon>Clostridia</taxon>
        <taxon>Eubacteriales</taxon>
        <taxon>Clostridiaceae</taxon>
        <taxon>Isachenkonia</taxon>
    </lineage>
</organism>
<reference evidence="2 3" key="1">
    <citation type="submission" date="2019-04" db="EMBL/GenBank/DDBJ databases">
        <title>Isachenkonia alkalipeptolytica gen. nov. sp. nov. a new anaerobic, alkiliphilic organothrophic bacterium capable to reduce synthesized ferrihydrite isolated from a soda lake.</title>
        <authorList>
            <person name="Toshchakov S.V."/>
            <person name="Zavarzina D.G."/>
            <person name="Zhilina T.N."/>
            <person name="Kostrikina N.A."/>
            <person name="Kublanov I.V."/>
        </authorList>
    </citation>
    <scope>NUCLEOTIDE SEQUENCE [LARGE SCALE GENOMIC DNA]</scope>
    <source>
        <strain evidence="2 3">Z-1701</strain>
    </source>
</reference>
<dbReference type="CDD" id="cd01300">
    <property type="entry name" value="YtcJ_like"/>
    <property type="match status" value="1"/>
</dbReference>
<dbReference type="RefSeq" id="WP_160722855.1">
    <property type="nucleotide sequence ID" value="NZ_SUMG01000021.1"/>
</dbReference>
<dbReference type="InterPro" id="IPR013108">
    <property type="entry name" value="Amidohydro_3"/>
</dbReference>
<evidence type="ECO:0000259" key="1">
    <source>
        <dbReference type="Pfam" id="PF07969"/>
    </source>
</evidence>
<dbReference type="SUPFAM" id="SSF51338">
    <property type="entry name" value="Composite domain of metallo-dependent hydrolases"/>
    <property type="match status" value="1"/>
</dbReference>
<dbReference type="Gene3D" id="3.20.20.140">
    <property type="entry name" value="Metal-dependent hydrolases"/>
    <property type="match status" value="1"/>
</dbReference>
<feature type="domain" description="Amidohydrolase 3" evidence="1">
    <location>
        <begin position="46"/>
        <end position="532"/>
    </location>
</feature>
<dbReference type="Pfam" id="PF07969">
    <property type="entry name" value="Amidohydro_3"/>
    <property type="match status" value="1"/>
</dbReference>
<gene>
    <name evidence="2" type="ORF">ISALK_12515</name>
</gene>
<sequence>MGTLLIKGKIYLEKGRFEEAIAIKGGFVEAVGSTEAIVKNRRRDDEVIDLQGKTVLPGLNDSHLHLFLLGEAMASCNLTGVKSIGEMIERGRDYLSKNRQEVGIHGRGWNQDFFEAEDKRLPGRKDLDLISTDIPIVYERVCGHVAVGNTKAMEMAGITEDTFIPGGTVERSPQGILSGVVTENATHVLAKALSQKDKEAKKNQFIEAGKYVLSQGITSVQSCDVSGEDFQQTFDWIREVYEEEKLPLRYRHQFNFQRVEDFRRYLNSEYKNGKYDQDYYQRGSLKLFKDGSLGGRTALLRRPYADDPTTKGVEALKDQELWELCQLAGAHGIPVITHAIGDGAVESVVKSYEKLIGEAENTLRHGIVHNQITSGDQLDRIIKNRIAVMAQPVFLDYDLHIVKKRVGEALAKTSYAFNTLYQQGGLISIGTDAPVEDSNPFRNIYAAVTRRDQNGYPEGGYQPEERMTIEEAVDAYTWKSAENQFQEDVKGKLLPGYFADLIVLDRDLFTVRPSEISDTQVELTMIDGKVVYRRE</sequence>
<accession>A0AA43XN31</accession>
<dbReference type="InterPro" id="IPR032466">
    <property type="entry name" value="Metal_Hydrolase"/>
</dbReference>
<dbReference type="Gene3D" id="2.30.40.10">
    <property type="entry name" value="Urease, subunit C, domain 1"/>
    <property type="match status" value="1"/>
</dbReference>
<dbReference type="PANTHER" id="PTHR22642:SF2">
    <property type="entry name" value="PROTEIN LONG AFTER FAR-RED 3"/>
    <property type="match status" value="1"/>
</dbReference>
<dbReference type="InterPro" id="IPR033932">
    <property type="entry name" value="YtcJ-like"/>
</dbReference>
<keyword evidence="3" id="KW-1185">Reference proteome</keyword>